<sequence>MSIRSLALAAAALAVAAGAHAQSAFQKPEDAVKYRQAAFTVMGAHFSRIGAMVQGRVPFDAKVAQDNAAIVVALSTLPWAGFTPETEKIKSRTKPEAWMEMDKVRAGADKMVKAVAELQAATRTGNLDAIKKTFGDAAATCKACHDAYRE</sequence>
<evidence type="ECO:0000256" key="7">
    <source>
        <dbReference type="PIRSR" id="PIRSR000027-2"/>
    </source>
</evidence>
<dbReference type="RefSeq" id="WP_143895779.1">
    <property type="nucleotide sequence ID" value="NZ_VJND01000010.1"/>
</dbReference>
<feature type="chain" id="PRO_5022128020" evidence="8">
    <location>
        <begin position="22"/>
        <end position="150"/>
    </location>
</feature>
<feature type="signal peptide" evidence="8">
    <location>
        <begin position="1"/>
        <end position="21"/>
    </location>
</feature>
<dbReference type="PIRSF" id="PIRSF000027">
    <property type="entry name" value="Cytc_c_prime"/>
    <property type="match status" value="1"/>
</dbReference>
<dbReference type="OrthoDB" id="5520910at2"/>
<protein>
    <submittedName>
        <fullName evidence="9">Cytochrome c</fullName>
    </submittedName>
</protein>
<dbReference type="InterPro" id="IPR012127">
    <property type="entry name" value="Cyt_c_prime"/>
</dbReference>
<dbReference type="EMBL" id="VJND01000010">
    <property type="protein sequence ID" value="TSE24909.1"/>
    <property type="molecule type" value="Genomic_DNA"/>
</dbReference>
<evidence type="ECO:0000256" key="2">
    <source>
        <dbReference type="ARBA" id="ARBA00022617"/>
    </source>
</evidence>
<feature type="binding site" description="axial binding residue" evidence="6">
    <location>
        <position position="145"/>
    </location>
    <ligand>
        <name>heme c</name>
        <dbReference type="ChEBI" id="CHEBI:61717"/>
    </ligand>
    <ligandPart>
        <name>Fe</name>
        <dbReference type="ChEBI" id="CHEBI:18248"/>
    </ligandPart>
</feature>
<evidence type="ECO:0000256" key="5">
    <source>
        <dbReference type="ARBA" id="ARBA00023004"/>
    </source>
</evidence>
<evidence type="ECO:0000313" key="9">
    <source>
        <dbReference type="EMBL" id="TSE24909.1"/>
    </source>
</evidence>
<dbReference type="Proteomes" id="UP000320225">
    <property type="component" value="Unassembled WGS sequence"/>
</dbReference>
<keyword evidence="5 6" id="KW-0408">Iron</keyword>
<keyword evidence="10" id="KW-1185">Reference proteome</keyword>
<feature type="binding site" description="covalent" evidence="7">
    <location>
        <position position="141"/>
    </location>
    <ligand>
        <name>heme c</name>
        <dbReference type="ChEBI" id="CHEBI:61717"/>
    </ligand>
</feature>
<dbReference type="GO" id="GO:0009055">
    <property type="term" value="F:electron transfer activity"/>
    <property type="evidence" value="ECO:0007669"/>
    <property type="project" value="InterPro"/>
</dbReference>
<evidence type="ECO:0000256" key="3">
    <source>
        <dbReference type="ARBA" id="ARBA00022723"/>
    </source>
</evidence>
<dbReference type="GO" id="GO:0005506">
    <property type="term" value="F:iron ion binding"/>
    <property type="evidence" value="ECO:0007669"/>
    <property type="project" value="InterPro"/>
</dbReference>
<evidence type="ECO:0000256" key="8">
    <source>
        <dbReference type="SAM" id="SignalP"/>
    </source>
</evidence>
<keyword evidence="1" id="KW-0813">Transport</keyword>
<dbReference type="AlphaFoldDB" id="A0A554WMW3"/>
<proteinExistence type="predicted"/>
<keyword evidence="4" id="KW-0249">Electron transport</keyword>
<dbReference type="GO" id="GO:0020037">
    <property type="term" value="F:heme binding"/>
    <property type="evidence" value="ECO:0007669"/>
    <property type="project" value="InterPro"/>
</dbReference>
<reference evidence="9 10" key="1">
    <citation type="submission" date="2019-07" db="EMBL/GenBank/DDBJ databases">
        <title>Tepidimonas sediminis YIM 72259 draft genome.</title>
        <authorList>
            <person name="Da Costa M.S."/>
            <person name="Froufe H.J.C."/>
            <person name="Egas C."/>
            <person name="Albuquerque L."/>
        </authorList>
    </citation>
    <scope>NUCLEOTIDE SEQUENCE [LARGE SCALE GENOMIC DNA]</scope>
    <source>
        <strain evidence="9 10">YIM 72259</strain>
    </source>
</reference>
<dbReference type="GO" id="GO:0042597">
    <property type="term" value="C:periplasmic space"/>
    <property type="evidence" value="ECO:0007669"/>
    <property type="project" value="InterPro"/>
</dbReference>
<dbReference type="GO" id="GO:0022900">
    <property type="term" value="P:electron transport chain"/>
    <property type="evidence" value="ECO:0007669"/>
    <property type="project" value="InterPro"/>
</dbReference>
<evidence type="ECO:0000256" key="6">
    <source>
        <dbReference type="PIRSR" id="PIRSR000027-1"/>
    </source>
</evidence>
<evidence type="ECO:0000313" key="10">
    <source>
        <dbReference type="Proteomes" id="UP000320225"/>
    </source>
</evidence>
<gene>
    <name evidence="9" type="ORF">Tsedi_01769</name>
</gene>
<comment type="PTM">
    <text evidence="7">Binds 1 heme group per subunit.</text>
</comment>
<feature type="binding site" description="covalent" evidence="7">
    <location>
        <position position="144"/>
    </location>
    <ligand>
        <name>heme c</name>
        <dbReference type="ChEBI" id="CHEBI:61717"/>
    </ligand>
</feature>
<dbReference type="Gene3D" id="1.20.120.10">
    <property type="entry name" value="Cytochrome c/b562"/>
    <property type="match status" value="1"/>
</dbReference>
<dbReference type="InterPro" id="IPR002321">
    <property type="entry name" value="Cyt_c_II"/>
</dbReference>
<evidence type="ECO:0000256" key="1">
    <source>
        <dbReference type="ARBA" id="ARBA00022448"/>
    </source>
</evidence>
<comment type="caution">
    <text evidence="9">The sequence shown here is derived from an EMBL/GenBank/DDBJ whole genome shotgun (WGS) entry which is preliminary data.</text>
</comment>
<dbReference type="InterPro" id="IPR010980">
    <property type="entry name" value="Cyt_c/b562"/>
</dbReference>
<organism evidence="9 10">
    <name type="scientific">Tepidimonas sediminis</name>
    <dbReference type="NCBI Taxonomy" id="2588941"/>
    <lineage>
        <taxon>Bacteria</taxon>
        <taxon>Pseudomonadati</taxon>
        <taxon>Pseudomonadota</taxon>
        <taxon>Betaproteobacteria</taxon>
        <taxon>Burkholderiales</taxon>
        <taxon>Tepidimonas</taxon>
    </lineage>
</organism>
<dbReference type="Pfam" id="PF01322">
    <property type="entry name" value="Cytochrom_C_2"/>
    <property type="match status" value="1"/>
</dbReference>
<evidence type="ECO:0000256" key="4">
    <source>
        <dbReference type="ARBA" id="ARBA00022982"/>
    </source>
</evidence>
<keyword evidence="2 7" id="KW-0349">Heme</keyword>
<name>A0A554WMW3_9BURK</name>
<accession>A0A554WMW3</accession>
<dbReference type="PROSITE" id="PS51009">
    <property type="entry name" value="CYTCII"/>
    <property type="match status" value="1"/>
</dbReference>
<keyword evidence="8" id="KW-0732">Signal</keyword>
<dbReference type="SUPFAM" id="SSF47175">
    <property type="entry name" value="Cytochromes"/>
    <property type="match status" value="1"/>
</dbReference>
<keyword evidence="3 6" id="KW-0479">Metal-binding</keyword>